<dbReference type="RefSeq" id="WP_009184391.1">
    <property type="nucleotide sequence ID" value="NZ_AMGM01000014.1"/>
</dbReference>
<feature type="domain" description="Ribbon-helix-helix protein CopG" evidence="1">
    <location>
        <begin position="2"/>
        <end position="38"/>
    </location>
</feature>
<dbReference type="InterPro" id="IPR002145">
    <property type="entry name" value="CopG"/>
</dbReference>
<sequence length="73" mass="8232">MLNVRIDKELEDKLDLVSKREGVSKSKIVKDALTKHLESLDPALSSFELGRDLFGVADGDEKLSAEYKNRLKE</sequence>
<gene>
    <name evidence="2" type="ORF">B879_01351</name>
</gene>
<reference evidence="2 3" key="1">
    <citation type="journal article" date="2012" name="J. Bacteriol.">
        <title>Draft Genome Sequence of Cecembia lonarensis Strain LW9T, Isolated from Lonar Lake, a Haloalkaline Lake in India.</title>
        <authorList>
            <person name="Shivaji S."/>
            <person name="Ara S."/>
            <person name="Singh A."/>
            <person name="Pinnaka A.K."/>
        </authorList>
    </citation>
    <scope>NUCLEOTIDE SEQUENCE [LARGE SCALE GENOMIC DNA]</scope>
    <source>
        <strain evidence="2 3">LW9</strain>
    </source>
</reference>
<evidence type="ECO:0000259" key="1">
    <source>
        <dbReference type="Pfam" id="PF01402"/>
    </source>
</evidence>
<organism evidence="2 3">
    <name type="scientific">Cecembia lonarensis (strain CCUG 58316 / KCTC 22772 / LW9)</name>
    <dbReference type="NCBI Taxonomy" id="1225176"/>
    <lineage>
        <taxon>Bacteria</taxon>
        <taxon>Pseudomonadati</taxon>
        <taxon>Bacteroidota</taxon>
        <taxon>Cytophagia</taxon>
        <taxon>Cytophagales</taxon>
        <taxon>Cyclobacteriaceae</taxon>
        <taxon>Cecembia</taxon>
    </lineage>
</organism>
<protein>
    <recommendedName>
        <fullName evidence="1">Ribbon-helix-helix protein CopG domain-containing protein</fullName>
    </recommendedName>
</protein>
<dbReference type="Pfam" id="PF01402">
    <property type="entry name" value="RHH_1"/>
    <property type="match status" value="1"/>
</dbReference>
<proteinExistence type="predicted"/>
<evidence type="ECO:0000313" key="2">
    <source>
        <dbReference type="EMBL" id="EKB50069.1"/>
    </source>
</evidence>
<dbReference type="GO" id="GO:0006355">
    <property type="term" value="P:regulation of DNA-templated transcription"/>
    <property type="evidence" value="ECO:0007669"/>
    <property type="project" value="InterPro"/>
</dbReference>
<comment type="caution">
    <text evidence="2">The sequence shown here is derived from an EMBL/GenBank/DDBJ whole genome shotgun (WGS) entry which is preliminary data.</text>
</comment>
<keyword evidence="3" id="KW-1185">Reference proteome</keyword>
<name>K1M155_CECL9</name>
<accession>K1M155</accession>
<dbReference type="InterPro" id="IPR010985">
    <property type="entry name" value="Ribbon_hlx_hlx"/>
</dbReference>
<dbReference type="Proteomes" id="UP000004478">
    <property type="component" value="Unassembled WGS sequence"/>
</dbReference>
<dbReference type="AlphaFoldDB" id="K1M155"/>
<dbReference type="EMBL" id="AMGM01000014">
    <property type="protein sequence ID" value="EKB50069.1"/>
    <property type="molecule type" value="Genomic_DNA"/>
</dbReference>
<dbReference type="SUPFAM" id="SSF47598">
    <property type="entry name" value="Ribbon-helix-helix"/>
    <property type="match status" value="1"/>
</dbReference>
<dbReference type="OrthoDB" id="2087534at2"/>
<evidence type="ECO:0000313" key="3">
    <source>
        <dbReference type="Proteomes" id="UP000004478"/>
    </source>
</evidence>